<dbReference type="PANTHER" id="PTHR10288">
    <property type="entry name" value="KH DOMAIN CONTAINING RNA BINDING PROTEIN"/>
    <property type="match status" value="1"/>
</dbReference>
<evidence type="ECO:0000313" key="5">
    <source>
        <dbReference type="EMBL" id="KAH8704846.1"/>
    </source>
</evidence>
<sequence>MSASPSSTLPSTKRPLEDPSSPSGPNDQPEAKRPALDKVVRSDDHKRSDSEVKTESSATNGAGDTVVVDAPNGKDVSAIDTQPIQSTASHADRASSQQPQSQTPQDESSWIHIRAVISSPEAATCIGKGGENVSQIRRLSGAKCTVSDYSRGAVERILTVSGPQDAVAKAFGLIIRTLNNEPLDAASTSHSKTYPLRLLIPHILIGSIIGKGGVRIREIQEASGARLNASDACLPLSTERSLVVLGVADAVHIATYYVAVTLVEQLTERFGGPAASAYATRSGGPAGVVPGGMQVVPYVPQPAGGQYGNPDSFKRHYPQSNRPLPGPYGVPYSHGPSAAQTPASQPPLHYGASPRAPYAGAGPQQPAPYGAPQAQPHTGAQPLAGVVPSQPITQQIYIPNDMVGAIIGKGGAKINEIRHLSGSVIKINEPQDNSNERLVTITGTQECNQMALYMLYSRLESEKHRI</sequence>
<reference evidence="5" key="1">
    <citation type="submission" date="2021-12" db="EMBL/GenBank/DDBJ databases">
        <title>Convergent genome expansion in fungi linked to evolution of root-endophyte symbiosis.</title>
        <authorList>
            <consortium name="DOE Joint Genome Institute"/>
            <person name="Ke Y.-H."/>
            <person name="Bonito G."/>
            <person name="Liao H.-L."/>
            <person name="Looney B."/>
            <person name="Rojas-Flechas A."/>
            <person name="Nash J."/>
            <person name="Hameed K."/>
            <person name="Schadt C."/>
            <person name="Martin F."/>
            <person name="Crous P.W."/>
            <person name="Miettinen O."/>
            <person name="Magnuson J.K."/>
            <person name="Labbe J."/>
            <person name="Jacobson D."/>
            <person name="Doktycz M.J."/>
            <person name="Veneault-Fourrey C."/>
            <person name="Kuo A."/>
            <person name="Mondo S."/>
            <person name="Calhoun S."/>
            <person name="Riley R."/>
            <person name="Ohm R."/>
            <person name="LaButti K."/>
            <person name="Andreopoulos B."/>
            <person name="Pangilinan J."/>
            <person name="Nolan M."/>
            <person name="Tritt A."/>
            <person name="Clum A."/>
            <person name="Lipzen A."/>
            <person name="Daum C."/>
            <person name="Barry K."/>
            <person name="Grigoriev I.V."/>
            <person name="Vilgalys R."/>
        </authorList>
    </citation>
    <scope>NUCLEOTIDE SEQUENCE</scope>
    <source>
        <strain evidence="5">PMI_201</strain>
    </source>
</reference>
<keyword evidence="1" id="KW-0677">Repeat</keyword>
<dbReference type="Gene3D" id="3.30.1370.10">
    <property type="entry name" value="K Homology domain, type 1"/>
    <property type="match status" value="3"/>
</dbReference>
<feature type="domain" description="K Homology" evidence="4">
    <location>
        <begin position="390"/>
        <end position="460"/>
    </location>
</feature>
<accession>A0AAD4Q5Q1</accession>
<dbReference type="InterPro" id="IPR004087">
    <property type="entry name" value="KH_dom"/>
</dbReference>
<evidence type="ECO:0000259" key="4">
    <source>
        <dbReference type="SMART" id="SM00322"/>
    </source>
</evidence>
<dbReference type="InterPro" id="IPR004088">
    <property type="entry name" value="KH_dom_type_1"/>
</dbReference>
<evidence type="ECO:0000313" key="6">
    <source>
        <dbReference type="Proteomes" id="UP001201262"/>
    </source>
</evidence>
<evidence type="ECO:0000256" key="2">
    <source>
        <dbReference type="PROSITE-ProRule" id="PRU00117"/>
    </source>
</evidence>
<protein>
    <submittedName>
        <fullName evidence="5">KH domain RNA binding protein</fullName>
    </submittedName>
</protein>
<feature type="compositionally biased region" description="Polar residues" evidence="3">
    <location>
        <begin position="1"/>
        <end position="11"/>
    </location>
</feature>
<dbReference type="SMART" id="SM00322">
    <property type="entry name" value="KH"/>
    <property type="match status" value="3"/>
</dbReference>
<evidence type="ECO:0000256" key="1">
    <source>
        <dbReference type="ARBA" id="ARBA00022737"/>
    </source>
</evidence>
<keyword evidence="2" id="KW-0694">RNA-binding</keyword>
<dbReference type="CDD" id="cd22455">
    <property type="entry name" value="KH-I_Rnc1_rpt1"/>
    <property type="match status" value="1"/>
</dbReference>
<dbReference type="AlphaFoldDB" id="A0AAD4Q5Q1"/>
<dbReference type="PROSITE" id="PS50084">
    <property type="entry name" value="KH_TYPE_1"/>
    <property type="match status" value="3"/>
</dbReference>
<dbReference type="Proteomes" id="UP001201262">
    <property type="component" value="Unassembled WGS sequence"/>
</dbReference>
<proteinExistence type="predicted"/>
<feature type="region of interest" description="Disordered" evidence="3">
    <location>
        <begin position="300"/>
        <end position="385"/>
    </location>
</feature>
<dbReference type="CDD" id="cd22456">
    <property type="entry name" value="KH-I_Rnc1_rpt2"/>
    <property type="match status" value="1"/>
</dbReference>
<feature type="compositionally biased region" description="Low complexity" evidence="3">
    <location>
        <begin position="356"/>
        <end position="376"/>
    </location>
</feature>
<dbReference type="EMBL" id="JAJTJA010000001">
    <property type="protein sequence ID" value="KAH8704846.1"/>
    <property type="molecule type" value="Genomic_DNA"/>
</dbReference>
<dbReference type="GeneID" id="70249856"/>
<feature type="domain" description="K Homology" evidence="4">
    <location>
        <begin position="109"/>
        <end position="179"/>
    </location>
</feature>
<organism evidence="5 6">
    <name type="scientific">Talaromyces proteolyticus</name>
    <dbReference type="NCBI Taxonomy" id="1131652"/>
    <lineage>
        <taxon>Eukaryota</taxon>
        <taxon>Fungi</taxon>
        <taxon>Dikarya</taxon>
        <taxon>Ascomycota</taxon>
        <taxon>Pezizomycotina</taxon>
        <taxon>Eurotiomycetes</taxon>
        <taxon>Eurotiomycetidae</taxon>
        <taxon>Eurotiales</taxon>
        <taxon>Trichocomaceae</taxon>
        <taxon>Talaromyces</taxon>
        <taxon>Talaromyces sect. Bacilispori</taxon>
    </lineage>
</organism>
<evidence type="ECO:0000256" key="3">
    <source>
        <dbReference type="SAM" id="MobiDB-lite"/>
    </source>
</evidence>
<gene>
    <name evidence="5" type="ORF">BGW36DRAFT_421436</name>
</gene>
<feature type="compositionally biased region" description="Polar residues" evidence="3">
    <location>
        <begin position="79"/>
        <end position="89"/>
    </location>
</feature>
<dbReference type="GO" id="GO:0003723">
    <property type="term" value="F:RNA binding"/>
    <property type="evidence" value="ECO:0007669"/>
    <property type="project" value="UniProtKB-UniRule"/>
</dbReference>
<feature type="compositionally biased region" description="Basic and acidic residues" evidence="3">
    <location>
        <begin position="29"/>
        <end position="54"/>
    </location>
</feature>
<name>A0AAD4Q5Q1_9EURO</name>
<dbReference type="SUPFAM" id="SSF54791">
    <property type="entry name" value="Eukaryotic type KH-domain (KH-domain type I)"/>
    <property type="match status" value="3"/>
</dbReference>
<feature type="compositionally biased region" description="Low complexity" evidence="3">
    <location>
        <begin position="95"/>
        <end position="108"/>
    </location>
</feature>
<feature type="compositionally biased region" description="Low complexity" evidence="3">
    <location>
        <begin position="336"/>
        <end position="347"/>
    </location>
</feature>
<feature type="region of interest" description="Disordered" evidence="3">
    <location>
        <begin position="1"/>
        <end position="108"/>
    </location>
</feature>
<dbReference type="CDD" id="cd22439">
    <property type="entry name" value="KH-I_PCBP_rpt3"/>
    <property type="match status" value="1"/>
</dbReference>
<keyword evidence="6" id="KW-1185">Reference proteome</keyword>
<dbReference type="RefSeq" id="XP_046077467.1">
    <property type="nucleotide sequence ID" value="XM_046219569.1"/>
</dbReference>
<feature type="domain" description="K Homology" evidence="4">
    <location>
        <begin position="192"/>
        <end position="263"/>
    </location>
</feature>
<dbReference type="Pfam" id="PF00013">
    <property type="entry name" value="KH_1"/>
    <property type="match status" value="3"/>
</dbReference>
<dbReference type="InterPro" id="IPR036612">
    <property type="entry name" value="KH_dom_type_1_sf"/>
</dbReference>
<comment type="caution">
    <text evidence="5">The sequence shown here is derived from an EMBL/GenBank/DDBJ whole genome shotgun (WGS) entry which is preliminary data.</text>
</comment>